<name>A0A6J7K5Q6_9ZZZZ</name>
<dbReference type="AlphaFoldDB" id="A0A6J7K5Q6"/>
<protein>
    <submittedName>
        <fullName evidence="1">Unannotated protein</fullName>
    </submittedName>
</protein>
<reference evidence="1" key="1">
    <citation type="submission" date="2020-05" db="EMBL/GenBank/DDBJ databases">
        <authorList>
            <person name="Chiriac C."/>
            <person name="Salcher M."/>
            <person name="Ghai R."/>
            <person name="Kavagutti S V."/>
        </authorList>
    </citation>
    <scope>NUCLEOTIDE SEQUENCE</scope>
</reference>
<organism evidence="1">
    <name type="scientific">freshwater metagenome</name>
    <dbReference type="NCBI Taxonomy" id="449393"/>
    <lineage>
        <taxon>unclassified sequences</taxon>
        <taxon>metagenomes</taxon>
        <taxon>ecological metagenomes</taxon>
    </lineage>
</organism>
<gene>
    <name evidence="1" type="ORF">UFOPK3828_00346</name>
</gene>
<accession>A0A6J7K5Q6</accession>
<evidence type="ECO:0000313" key="1">
    <source>
        <dbReference type="EMBL" id="CAB4950471.1"/>
    </source>
</evidence>
<sequence length="49" mass="5179">MAKTDRKIVLLVARLNAAPVLKTNSNLSKLPITLIGSSAKSLTAANFVK</sequence>
<dbReference type="EMBL" id="CAFBNP010000041">
    <property type="protein sequence ID" value="CAB4950471.1"/>
    <property type="molecule type" value="Genomic_DNA"/>
</dbReference>
<proteinExistence type="predicted"/>